<evidence type="ECO:0000256" key="1">
    <source>
        <dbReference type="ARBA" id="ARBA00022679"/>
    </source>
</evidence>
<evidence type="ECO:0000256" key="6">
    <source>
        <dbReference type="ARBA" id="ARBA00038999"/>
    </source>
</evidence>
<evidence type="ECO:0000256" key="5">
    <source>
        <dbReference type="ARBA" id="ARBA00038035"/>
    </source>
</evidence>
<gene>
    <name evidence="9" type="ORF">RCOM_1083870</name>
</gene>
<evidence type="ECO:0000313" key="9">
    <source>
        <dbReference type="EMBL" id="EEF47615.1"/>
    </source>
</evidence>
<dbReference type="GO" id="GO:0004708">
    <property type="term" value="F:MAP kinase kinase activity"/>
    <property type="evidence" value="ECO:0007669"/>
    <property type="project" value="UniProtKB-EC"/>
</dbReference>
<keyword evidence="1" id="KW-0808">Transferase</keyword>
<feature type="region of interest" description="Disordered" evidence="7">
    <location>
        <begin position="1"/>
        <end position="31"/>
    </location>
</feature>
<dbReference type="InterPro" id="IPR011009">
    <property type="entry name" value="Kinase-like_dom_sf"/>
</dbReference>
<proteinExistence type="inferred from homology"/>
<dbReference type="SUPFAM" id="SSF56112">
    <property type="entry name" value="Protein kinase-like (PK-like)"/>
    <property type="match status" value="1"/>
</dbReference>
<evidence type="ECO:0000313" key="10">
    <source>
        <dbReference type="Proteomes" id="UP000008311"/>
    </source>
</evidence>
<dbReference type="PANTHER" id="PTHR48013">
    <property type="entry name" value="DUAL SPECIFICITY MITOGEN-ACTIVATED PROTEIN KINASE KINASE 5-RELATED"/>
    <property type="match status" value="1"/>
</dbReference>
<feature type="domain" description="Protein kinase" evidence="8">
    <location>
        <begin position="1"/>
        <end position="264"/>
    </location>
</feature>
<dbReference type="EC" id="2.7.12.2" evidence="6"/>
<dbReference type="Gene3D" id="3.30.200.20">
    <property type="entry name" value="Phosphorylase Kinase, domain 1"/>
    <property type="match status" value="1"/>
</dbReference>
<dbReference type="Proteomes" id="UP000008311">
    <property type="component" value="Unassembled WGS sequence"/>
</dbReference>
<keyword evidence="4" id="KW-0067">ATP-binding</keyword>
<evidence type="ECO:0000256" key="4">
    <source>
        <dbReference type="ARBA" id="ARBA00022840"/>
    </source>
</evidence>
<comment type="similarity">
    <text evidence="5">Belongs to the protein kinase superfamily. STE Ser/Thr protein kinase family. MAP kinase kinase subfamily.</text>
</comment>
<dbReference type="AlphaFoldDB" id="B9RMU2"/>
<accession>B9RMU2</accession>
<sequence length="264" mass="29549">MDQTCSSVFSSSSPEILNPDRKRKRSYSSMALGRNKVPRNLHISPHELNIQPRCSPSLPLSTTTSIVQEDLEKLCVLGSGNYGIVYKVRHRSTSTIYALRIIHKEITTTTGSDASHSLSQEIEILTTTDSPFLVKCHGYQACKLLVNKDMKVKSCDFGVSKIGDRTGGNNNPGSHGTYAYMSPVGLDSDTFGLGYPFAGDVWRLGVTWLELYVRHYPFFLAEKRHKLDGACNGDIFWRIRRCAAKKCIKRISRLPQKWAMAISN</sequence>
<evidence type="ECO:0000256" key="7">
    <source>
        <dbReference type="SAM" id="MobiDB-lite"/>
    </source>
</evidence>
<dbReference type="SMART" id="SM00220">
    <property type="entry name" value="S_TKc"/>
    <property type="match status" value="1"/>
</dbReference>
<dbReference type="STRING" id="3988.B9RMU2"/>
<evidence type="ECO:0000256" key="2">
    <source>
        <dbReference type="ARBA" id="ARBA00022741"/>
    </source>
</evidence>
<protein>
    <recommendedName>
        <fullName evidence="6">mitogen-activated protein kinase kinase</fullName>
        <ecNumber evidence="6">2.7.12.2</ecNumber>
    </recommendedName>
</protein>
<dbReference type="GO" id="GO:0005524">
    <property type="term" value="F:ATP binding"/>
    <property type="evidence" value="ECO:0007669"/>
    <property type="project" value="UniProtKB-KW"/>
</dbReference>
<dbReference type="PROSITE" id="PS50011">
    <property type="entry name" value="PROTEIN_KINASE_DOM"/>
    <property type="match status" value="1"/>
</dbReference>
<evidence type="ECO:0000256" key="3">
    <source>
        <dbReference type="ARBA" id="ARBA00022777"/>
    </source>
</evidence>
<dbReference type="InParanoid" id="B9RMU2"/>
<feature type="compositionally biased region" description="Polar residues" evidence="7">
    <location>
        <begin position="1"/>
        <end position="15"/>
    </location>
</feature>
<keyword evidence="10" id="KW-1185">Reference proteome</keyword>
<organism evidence="9 10">
    <name type="scientific">Ricinus communis</name>
    <name type="common">Castor bean</name>
    <dbReference type="NCBI Taxonomy" id="3988"/>
    <lineage>
        <taxon>Eukaryota</taxon>
        <taxon>Viridiplantae</taxon>
        <taxon>Streptophyta</taxon>
        <taxon>Embryophyta</taxon>
        <taxon>Tracheophyta</taxon>
        <taxon>Spermatophyta</taxon>
        <taxon>Magnoliopsida</taxon>
        <taxon>eudicotyledons</taxon>
        <taxon>Gunneridae</taxon>
        <taxon>Pentapetalae</taxon>
        <taxon>rosids</taxon>
        <taxon>fabids</taxon>
        <taxon>Malpighiales</taxon>
        <taxon>Euphorbiaceae</taxon>
        <taxon>Acalyphoideae</taxon>
        <taxon>Acalypheae</taxon>
        <taxon>Ricinus</taxon>
    </lineage>
</organism>
<dbReference type="InterPro" id="IPR000719">
    <property type="entry name" value="Prot_kinase_dom"/>
</dbReference>
<evidence type="ECO:0000259" key="8">
    <source>
        <dbReference type="PROSITE" id="PS50011"/>
    </source>
</evidence>
<dbReference type="Gene3D" id="1.10.510.10">
    <property type="entry name" value="Transferase(Phosphotransferase) domain 1"/>
    <property type="match status" value="1"/>
</dbReference>
<keyword evidence="2" id="KW-0547">Nucleotide-binding</keyword>
<name>B9RMU2_RICCO</name>
<reference evidence="10" key="1">
    <citation type="journal article" date="2010" name="Nat. Biotechnol.">
        <title>Draft genome sequence of the oilseed species Ricinus communis.</title>
        <authorList>
            <person name="Chan A.P."/>
            <person name="Crabtree J."/>
            <person name="Zhao Q."/>
            <person name="Lorenzi H."/>
            <person name="Orvis J."/>
            <person name="Puiu D."/>
            <person name="Melake-Berhan A."/>
            <person name="Jones K.M."/>
            <person name="Redman J."/>
            <person name="Chen G."/>
            <person name="Cahoon E.B."/>
            <person name="Gedil M."/>
            <person name="Stanke M."/>
            <person name="Haas B.J."/>
            <person name="Wortman J.R."/>
            <person name="Fraser-Liggett C.M."/>
            <person name="Ravel J."/>
            <person name="Rabinowicz P.D."/>
        </authorList>
    </citation>
    <scope>NUCLEOTIDE SEQUENCE [LARGE SCALE GENOMIC DNA]</scope>
    <source>
        <strain evidence="10">cv. Hale</strain>
    </source>
</reference>
<dbReference type="PANTHER" id="PTHR48013:SF15">
    <property type="entry name" value="DUAL SPECIFICITY MITOGEN-ACTIVATED PROTEIN KINASE KINASE 4"/>
    <property type="match status" value="1"/>
</dbReference>
<dbReference type="Pfam" id="PF00069">
    <property type="entry name" value="Pkinase"/>
    <property type="match status" value="1"/>
</dbReference>
<dbReference type="EMBL" id="EQ973789">
    <property type="protein sequence ID" value="EEF47615.1"/>
    <property type="molecule type" value="Genomic_DNA"/>
</dbReference>
<dbReference type="eggNOG" id="KOG0581">
    <property type="taxonomic scope" value="Eukaryota"/>
</dbReference>
<keyword evidence="3 9" id="KW-0418">Kinase</keyword>